<feature type="compositionally biased region" description="Basic and acidic residues" evidence="1">
    <location>
        <begin position="279"/>
        <end position="300"/>
    </location>
</feature>
<evidence type="ECO:0000313" key="3">
    <source>
        <dbReference type="Proteomes" id="UP000266841"/>
    </source>
</evidence>
<feature type="non-terminal residue" evidence="2">
    <location>
        <position position="1"/>
    </location>
</feature>
<dbReference type="AlphaFoldDB" id="K0T2Q3"/>
<sequence length="566" mass="61342">VRVQLLDGYKEVCLLSNSTFGGHGLPTYLRGVRFQRNALRCLPPNATRRRDADDAAAGCAADAPVPTDSRSKNSSSAAADSVDKTRNACSDGDESTATAASVESKTSAVASTVVAVSLPRRTRSLSSPDVASAVAAGLPRRTRSSSGGSPTASSPSFWPGLTDFAADFEERRDECADDGGRSRGSDDGPRQRSQTSETPKGSSHRSAGSRRGRPPLPPKPGKKSRKQSKRDSARTESATKHAGETEEPVDFGWSGRPVDPRLPEFVEPAFGAGSKPTARRVDPSCHLSCDEPKGRKDESTSKAAVGADWEPWTDIASYPASMEPDAIAPRRIDQSRHLFDEESKGREEDFSSNAAVGADWDPLTDIESHPFSMEPDARRIDQSRHLSRADWDLWTEASSHPLSILQDDSRTVGEESACSILTEYLADGEEGPDESDRRDLPSDGPSLGRQTREATKVSVASEIGPGQYLVRVKSSLIVKTQLESLALRMSFRSQLRLGICQKSVRFDKLSIREYPIVIGDSPSTSRGVPLSIGWEYEPESTVDVDTYETTRDIGGVCERRSKSELR</sequence>
<keyword evidence="3" id="KW-1185">Reference proteome</keyword>
<organism evidence="2 3">
    <name type="scientific">Thalassiosira oceanica</name>
    <name type="common">Marine diatom</name>
    <dbReference type="NCBI Taxonomy" id="159749"/>
    <lineage>
        <taxon>Eukaryota</taxon>
        <taxon>Sar</taxon>
        <taxon>Stramenopiles</taxon>
        <taxon>Ochrophyta</taxon>
        <taxon>Bacillariophyta</taxon>
        <taxon>Coscinodiscophyceae</taxon>
        <taxon>Thalassiosirophycidae</taxon>
        <taxon>Thalassiosirales</taxon>
        <taxon>Thalassiosiraceae</taxon>
        <taxon>Thalassiosira</taxon>
    </lineage>
</organism>
<accession>K0T2Q3</accession>
<feature type="compositionally biased region" description="Basic and acidic residues" evidence="1">
    <location>
        <begin position="328"/>
        <end position="349"/>
    </location>
</feature>
<feature type="compositionally biased region" description="Low complexity" evidence="1">
    <location>
        <begin position="144"/>
        <end position="156"/>
    </location>
</feature>
<protein>
    <submittedName>
        <fullName evidence="2">Uncharacterized protein</fullName>
    </submittedName>
</protein>
<feature type="region of interest" description="Disordered" evidence="1">
    <location>
        <begin position="426"/>
        <end position="457"/>
    </location>
</feature>
<evidence type="ECO:0000256" key="1">
    <source>
        <dbReference type="SAM" id="MobiDB-lite"/>
    </source>
</evidence>
<reference evidence="2 3" key="1">
    <citation type="journal article" date="2012" name="Genome Biol.">
        <title>Genome and low-iron response of an oceanic diatom adapted to chronic iron limitation.</title>
        <authorList>
            <person name="Lommer M."/>
            <person name="Specht M."/>
            <person name="Roy A.S."/>
            <person name="Kraemer L."/>
            <person name="Andreson R."/>
            <person name="Gutowska M.A."/>
            <person name="Wolf J."/>
            <person name="Bergner S.V."/>
            <person name="Schilhabel M.B."/>
            <person name="Klostermeier U.C."/>
            <person name="Beiko R.G."/>
            <person name="Rosenstiel P."/>
            <person name="Hippler M."/>
            <person name="Laroche J."/>
        </authorList>
    </citation>
    <scope>NUCLEOTIDE SEQUENCE [LARGE SCALE GENOMIC DNA]</scope>
    <source>
        <strain evidence="2 3">CCMP1005</strain>
    </source>
</reference>
<name>K0T2Q3_THAOC</name>
<feature type="region of interest" description="Disordered" evidence="1">
    <location>
        <begin position="122"/>
        <end position="377"/>
    </location>
</feature>
<dbReference type="Proteomes" id="UP000266841">
    <property type="component" value="Unassembled WGS sequence"/>
</dbReference>
<proteinExistence type="predicted"/>
<feature type="region of interest" description="Disordered" evidence="1">
    <location>
        <begin position="49"/>
        <end position="95"/>
    </location>
</feature>
<comment type="caution">
    <text evidence="2">The sequence shown here is derived from an EMBL/GenBank/DDBJ whole genome shotgun (WGS) entry which is preliminary data.</text>
</comment>
<evidence type="ECO:0000313" key="2">
    <source>
        <dbReference type="EMBL" id="EJK71449.1"/>
    </source>
</evidence>
<feature type="compositionally biased region" description="Basic and acidic residues" evidence="1">
    <location>
        <begin position="168"/>
        <end position="190"/>
    </location>
</feature>
<gene>
    <name evidence="2" type="ORF">THAOC_07109</name>
</gene>
<dbReference type="EMBL" id="AGNL01007212">
    <property type="protein sequence ID" value="EJK71449.1"/>
    <property type="molecule type" value="Genomic_DNA"/>
</dbReference>
<feature type="compositionally biased region" description="Basic and acidic residues" evidence="1">
    <location>
        <begin position="229"/>
        <end position="244"/>
    </location>
</feature>